<accession>A0ABW3QQJ3</accession>
<protein>
    <recommendedName>
        <fullName evidence="4">Integral membrane protein</fullName>
    </recommendedName>
</protein>
<dbReference type="RefSeq" id="WP_380721807.1">
    <property type="nucleotide sequence ID" value="NZ_JBHTLK010000025.1"/>
</dbReference>
<evidence type="ECO:0008006" key="4">
    <source>
        <dbReference type="Google" id="ProtNLM"/>
    </source>
</evidence>
<dbReference type="EMBL" id="JBHTLK010000025">
    <property type="protein sequence ID" value="MFD1147044.1"/>
    <property type="molecule type" value="Genomic_DNA"/>
</dbReference>
<comment type="caution">
    <text evidence="2">The sequence shown here is derived from an EMBL/GenBank/DDBJ whole genome shotgun (WGS) entry which is preliminary data.</text>
</comment>
<feature type="transmembrane region" description="Helical" evidence="1">
    <location>
        <begin position="112"/>
        <end position="129"/>
    </location>
</feature>
<gene>
    <name evidence="2" type="ORF">ACFQ3T_07895</name>
</gene>
<sequence>MVEEEVRQRSMPGVVKLVLVVLWFQGVANLFAAFVMATEIISDVDHGRDSFIHIAPSFLTGSVALVLAVLLILCAVRAPRRHRWVRTTVIVIQTVNLVAGVPALFIADPVPALIGMGLAATVLVLLAKSEAQTWFDR</sequence>
<feature type="transmembrane region" description="Helical" evidence="1">
    <location>
        <begin position="50"/>
        <end position="76"/>
    </location>
</feature>
<keyword evidence="1" id="KW-0812">Transmembrane</keyword>
<evidence type="ECO:0000256" key="1">
    <source>
        <dbReference type="SAM" id="Phobius"/>
    </source>
</evidence>
<proteinExistence type="predicted"/>
<evidence type="ECO:0000313" key="2">
    <source>
        <dbReference type="EMBL" id="MFD1147044.1"/>
    </source>
</evidence>
<keyword evidence="1" id="KW-0472">Membrane</keyword>
<feature type="transmembrane region" description="Helical" evidence="1">
    <location>
        <begin position="17"/>
        <end position="38"/>
    </location>
</feature>
<organism evidence="2 3">
    <name type="scientific">Saccharothrix hoggarensis</name>
    <dbReference type="NCBI Taxonomy" id="913853"/>
    <lineage>
        <taxon>Bacteria</taxon>
        <taxon>Bacillati</taxon>
        <taxon>Actinomycetota</taxon>
        <taxon>Actinomycetes</taxon>
        <taxon>Pseudonocardiales</taxon>
        <taxon>Pseudonocardiaceae</taxon>
        <taxon>Saccharothrix</taxon>
    </lineage>
</organism>
<dbReference type="Proteomes" id="UP001597168">
    <property type="component" value="Unassembled WGS sequence"/>
</dbReference>
<name>A0ABW3QQJ3_9PSEU</name>
<keyword evidence="3" id="KW-1185">Reference proteome</keyword>
<feature type="transmembrane region" description="Helical" evidence="1">
    <location>
        <begin position="88"/>
        <end position="106"/>
    </location>
</feature>
<keyword evidence="1" id="KW-1133">Transmembrane helix</keyword>
<reference evidence="3" key="1">
    <citation type="journal article" date="2019" name="Int. J. Syst. Evol. Microbiol.">
        <title>The Global Catalogue of Microorganisms (GCM) 10K type strain sequencing project: providing services to taxonomists for standard genome sequencing and annotation.</title>
        <authorList>
            <consortium name="The Broad Institute Genomics Platform"/>
            <consortium name="The Broad Institute Genome Sequencing Center for Infectious Disease"/>
            <person name="Wu L."/>
            <person name="Ma J."/>
        </authorList>
    </citation>
    <scope>NUCLEOTIDE SEQUENCE [LARGE SCALE GENOMIC DNA]</scope>
    <source>
        <strain evidence="3">CCUG 60214</strain>
    </source>
</reference>
<evidence type="ECO:0000313" key="3">
    <source>
        <dbReference type="Proteomes" id="UP001597168"/>
    </source>
</evidence>